<evidence type="ECO:0000256" key="4">
    <source>
        <dbReference type="ARBA" id="ARBA00023136"/>
    </source>
</evidence>
<feature type="transmembrane region" description="Helical" evidence="7">
    <location>
        <begin position="80"/>
        <end position="101"/>
    </location>
</feature>
<keyword evidence="2 7" id="KW-0812">Transmembrane</keyword>
<reference evidence="9 10" key="1">
    <citation type="journal article" date="2019" name="Nat. Ecol. Evol.">
        <title>Megaphylogeny resolves global patterns of mushroom evolution.</title>
        <authorList>
            <person name="Varga T."/>
            <person name="Krizsan K."/>
            <person name="Foldi C."/>
            <person name="Dima B."/>
            <person name="Sanchez-Garcia M."/>
            <person name="Sanchez-Ramirez S."/>
            <person name="Szollosi G.J."/>
            <person name="Szarkandi J.G."/>
            <person name="Papp V."/>
            <person name="Albert L."/>
            <person name="Andreopoulos W."/>
            <person name="Angelini C."/>
            <person name="Antonin V."/>
            <person name="Barry K.W."/>
            <person name="Bougher N.L."/>
            <person name="Buchanan P."/>
            <person name="Buyck B."/>
            <person name="Bense V."/>
            <person name="Catcheside P."/>
            <person name="Chovatia M."/>
            <person name="Cooper J."/>
            <person name="Damon W."/>
            <person name="Desjardin D."/>
            <person name="Finy P."/>
            <person name="Geml J."/>
            <person name="Haridas S."/>
            <person name="Hughes K."/>
            <person name="Justo A."/>
            <person name="Karasinski D."/>
            <person name="Kautmanova I."/>
            <person name="Kiss B."/>
            <person name="Kocsube S."/>
            <person name="Kotiranta H."/>
            <person name="LaButti K.M."/>
            <person name="Lechner B.E."/>
            <person name="Liimatainen K."/>
            <person name="Lipzen A."/>
            <person name="Lukacs Z."/>
            <person name="Mihaltcheva S."/>
            <person name="Morgado L.N."/>
            <person name="Niskanen T."/>
            <person name="Noordeloos M.E."/>
            <person name="Ohm R.A."/>
            <person name="Ortiz-Santana B."/>
            <person name="Ovrebo C."/>
            <person name="Racz N."/>
            <person name="Riley R."/>
            <person name="Savchenko A."/>
            <person name="Shiryaev A."/>
            <person name="Soop K."/>
            <person name="Spirin V."/>
            <person name="Szebenyi C."/>
            <person name="Tomsovsky M."/>
            <person name="Tulloss R.E."/>
            <person name="Uehling J."/>
            <person name="Grigoriev I.V."/>
            <person name="Vagvolgyi C."/>
            <person name="Papp T."/>
            <person name="Martin F.M."/>
            <person name="Miettinen O."/>
            <person name="Hibbett D.S."/>
            <person name="Nagy L.G."/>
        </authorList>
    </citation>
    <scope>NUCLEOTIDE SEQUENCE [LARGE SCALE GENOMIC DNA]</scope>
    <source>
        <strain evidence="9 10">CBS 166.37</strain>
    </source>
</reference>
<feature type="transmembrane region" description="Helical" evidence="7">
    <location>
        <begin position="221"/>
        <end position="240"/>
    </location>
</feature>
<accession>A0A5C3LV29</accession>
<keyword evidence="4 7" id="KW-0472">Membrane</keyword>
<keyword evidence="10" id="KW-1185">Reference proteome</keyword>
<feature type="transmembrane region" description="Helical" evidence="7">
    <location>
        <begin position="41"/>
        <end position="60"/>
    </location>
</feature>
<evidence type="ECO:0000256" key="2">
    <source>
        <dbReference type="ARBA" id="ARBA00022692"/>
    </source>
</evidence>
<dbReference type="Pfam" id="PF20684">
    <property type="entry name" value="Fung_rhodopsin"/>
    <property type="match status" value="1"/>
</dbReference>
<feature type="compositionally biased region" description="Polar residues" evidence="6">
    <location>
        <begin position="289"/>
        <end position="333"/>
    </location>
</feature>
<evidence type="ECO:0000256" key="6">
    <source>
        <dbReference type="SAM" id="MobiDB-lite"/>
    </source>
</evidence>
<evidence type="ECO:0000313" key="9">
    <source>
        <dbReference type="EMBL" id="TFK36605.1"/>
    </source>
</evidence>
<dbReference type="InterPro" id="IPR052337">
    <property type="entry name" value="SAT4-like"/>
</dbReference>
<evidence type="ECO:0000259" key="8">
    <source>
        <dbReference type="Pfam" id="PF20684"/>
    </source>
</evidence>
<evidence type="ECO:0000313" key="10">
    <source>
        <dbReference type="Proteomes" id="UP000308652"/>
    </source>
</evidence>
<evidence type="ECO:0000256" key="3">
    <source>
        <dbReference type="ARBA" id="ARBA00022989"/>
    </source>
</evidence>
<dbReference type="OrthoDB" id="3229610at2759"/>
<protein>
    <recommendedName>
        <fullName evidence="8">Rhodopsin domain-containing protein</fullName>
    </recommendedName>
</protein>
<feature type="region of interest" description="Disordered" evidence="6">
    <location>
        <begin position="289"/>
        <end position="336"/>
    </location>
</feature>
<evidence type="ECO:0000256" key="1">
    <source>
        <dbReference type="ARBA" id="ARBA00004141"/>
    </source>
</evidence>
<feature type="domain" description="Rhodopsin" evidence="8">
    <location>
        <begin position="26"/>
        <end position="206"/>
    </location>
</feature>
<gene>
    <name evidence="9" type="ORF">BDQ12DRAFT_686710</name>
</gene>
<comment type="subcellular location">
    <subcellularLocation>
        <location evidence="1">Membrane</location>
        <topology evidence="1">Multi-pass membrane protein</topology>
    </subcellularLocation>
</comment>
<organism evidence="9 10">
    <name type="scientific">Crucibulum laeve</name>
    <dbReference type="NCBI Taxonomy" id="68775"/>
    <lineage>
        <taxon>Eukaryota</taxon>
        <taxon>Fungi</taxon>
        <taxon>Dikarya</taxon>
        <taxon>Basidiomycota</taxon>
        <taxon>Agaricomycotina</taxon>
        <taxon>Agaricomycetes</taxon>
        <taxon>Agaricomycetidae</taxon>
        <taxon>Agaricales</taxon>
        <taxon>Agaricineae</taxon>
        <taxon>Nidulariaceae</taxon>
        <taxon>Crucibulum</taxon>
    </lineage>
</organism>
<evidence type="ECO:0000256" key="5">
    <source>
        <dbReference type="ARBA" id="ARBA00038359"/>
    </source>
</evidence>
<name>A0A5C3LV29_9AGAR</name>
<dbReference type="InterPro" id="IPR049326">
    <property type="entry name" value="Rhodopsin_dom_fungi"/>
</dbReference>
<proteinExistence type="inferred from homology"/>
<dbReference type="EMBL" id="ML213613">
    <property type="protein sequence ID" value="TFK36605.1"/>
    <property type="molecule type" value="Genomic_DNA"/>
</dbReference>
<evidence type="ECO:0000256" key="7">
    <source>
        <dbReference type="SAM" id="Phobius"/>
    </source>
</evidence>
<feature type="transmembrane region" description="Helical" evidence="7">
    <location>
        <begin position="113"/>
        <end position="132"/>
    </location>
</feature>
<dbReference type="Proteomes" id="UP000308652">
    <property type="component" value="Unassembled WGS sequence"/>
</dbReference>
<feature type="region of interest" description="Disordered" evidence="6">
    <location>
        <begin position="250"/>
        <end position="277"/>
    </location>
</feature>
<feature type="transmembrane region" description="Helical" evidence="7">
    <location>
        <begin position="152"/>
        <end position="174"/>
    </location>
</feature>
<feature type="transmembrane region" description="Helical" evidence="7">
    <location>
        <begin position="186"/>
        <end position="209"/>
    </location>
</feature>
<keyword evidence="3 7" id="KW-1133">Transmembrane helix</keyword>
<dbReference type="STRING" id="68775.A0A5C3LV29"/>
<dbReference type="PANTHER" id="PTHR33048:SF47">
    <property type="entry name" value="INTEGRAL MEMBRANE PROTEIN-RELATED"/>
    <property type="match status" value="1"/>
</dbReference>
<comment type="similarity">
    <text evidence="5">Belongs to the SAT4 family.</text>
</comment>
<feature type="compositionally biased region" description="Low complexity" evidence="6">
    <location>
        <begin position="252"/>
        <end position="272"/>
    </location>
</feature>
<dbReference type="AlphaFoldDB" id="A0A5C3LV29"/>
<dbReference type="GO" id="GO:0016020">
    <property type="term" value="C:membrane"/>
    <property type="evidence" value="ECO:0007669"/>
    <property type="project" value="UniProtKB-SubCell"/>
</dbReference>
<sequence length="349" mass="38193">MTISFKAIQGSIITFHGLAIICTIFRLGHRWRRQRLWWDDFWAFISLISLIPMLLVFILMPYIANLKNLAMWNAWRMTSIILFTTVLWASRLTVAVTIVRLQPKGSLRRYSKAASVVFILIWLGMVLQKIFMCGDVGHTPVGYCPVPRTNGITELATDILADLWLIGGPAYMLLQMRLPRNDNRLLFVIFACGILTTVASIVHSVYILLGQPIAIGLTAHIQAGVSVSVCNLLVVATYFYRIFRNGEASVADSTSDSTSSSNPSSTGPLSTGKTTSDIPLTTLTLTEISDGDYSSDNSRQRTTVNFSSLPSENSTPTSDGLPTSDTPSSNAPSAFTHVLPAESLIGSPV</sequence>
<feature type="transmembrane region" description="Helical" evidence="7">
    <location>
        <begin position="12"/>
        <end position="29"/>
    </location>
</feature>
<dbReference type="PANTHER" id="PTHR33048">
    <property type="entry name" value="PTH11-LIKE INTEGRAL MEMBRANE PROTEIN (AFU_ORTHOLOGUE AFUA_5G11245)"/>
    <property type="match status" value="1"/>
</dbReference>